<dbReference type="Pfam" id="PF00069">
    <property type="entry name" value="Pkinase"/>
    <property type="match status" value="1"/>
</dbReference>
<keyword evidence="3" id="KW-0808">Transferase</keyword>
<evidence type="ECO:0000259" key="2">
    <source>
        <dbReference type="PROSITE" id="PS50011"/>
    </source>
</evidence>
<dbReference type="GO" id="GO:0005524">
    <property type="term" value="F:ATP binding"/>
    <property type="evidence" value="ECO:0007669"/>
    <property type="project" value="UniProtKB-UniRule"/>
</dbReference>
<reference evidence="3 4" key="2">
    <citation type="submission" date="2018-03" db="EMBL/GenBank/DDBJ databases">
        <title>The ancient ancestry and fast evolution of plastids.</title>
        <authorList>
            <person name="Moore K.R."/>
            <person name="Magnabosco C."/>
            <person name="Momper L."/>
            <person name="Gold D.A."/>
            <person name="Bosak T."/>
            <person name="Fournier G.P."/>
        </authorList>
    </citation>
    <scope>NUCLEOTIDE SEQUENCE [LARGE SCALE GENOMIC DNA]</scope>
    <source>
        <strain evidence="3 4">CCAP 1448/3</strain>
    </source>
</reference>
<dbReference type="Gene3D" id="1.10.510.10">
    <property type="entry name" value="Transferase(Phosphotransferase) domain 1"/>
    <property type="match status" value="1"/>
</dbReference>
<gene>
    <name evidence="3" type="ORF">C7B64_04625</name>
</gene>
<feature type="domain" description="Protein kinase" evidence="2">
    <location>
        <begin position="34"/>
        <end position="302"/>
    </location>
</feature>
<dbReference type="EMBL" id="PVWJ01000015">
    <property type="protein sequence ID" value="PSB04249.1"/>
    <property type="molecule type" value="Genomic_DNA"/>
</dbReference>
<keyword evidence="4" id="KW-1185">Reference proteome</keyword>
<evidence type="ECO:0000256" key="1">
    <source>
        <dbReference type="PROSITE-ProRule" id="PRU10141"/>
    </source>
</evidence>
<keyword evidence="3" id="KW-0418">Kinase</keyword>
<dbReference type="RefSeq" id="WP_106287481.1">
    <property type="nucleotide sequence ID" value="NZ_CAWNTC010000200.1"/>
</dbReference>
<protein>
    <submittedName>
        <fullName evidence="3">Serine/threonine protein kinase</fullName>
    </submittedName>
</protein>
<dbReference type="InterPro" id="IPR000719">
    <property type="entry name" value="Prot_kinase_dom"/>
</dbReference>
<evidence type="ECO:0000313" key="4">
    <source>
        <dbReference type="Proteomes" id="UP000238762"/>
    </source>
</evidence>
<dbReference type="InterPro" id="IPR011009">
    <property type="entry name" value="Kinase-like_dom_sf"/>
</dbReference>
<dbReference type="Pfam" id="PF03781">
    <property type="entry name" value="FGE-sulfatase"/>
    <property type="match status" value="1"/>
</dbReference>
<dbReference type="CDD" id="cd14014">
    <property type="entry name" value="STKc_PknB_like"/>
    <property type="match status" value="1"/>
</dbReference>
<keyword evidence="1" id="KW-0067">ATP-binding</keyword>
<dbReference type="SMART" id="SM00220">
    <property type="entry name" value="S_TKc"/>
    <property type="match status" value="1"/>
</dbReference>
<dbReference type="InterPro" id="IPR016187">
    <property type="entry name" value="CTDL_fold"/>
</dbReference>
<dbReference type="InterPro" id="IPR042095">
    <property type="entry name" value="SUMF_sf"/>
</dbReference>
<dbReference type="InterPro" id="IPR005532">
    <property type="entry name" value="SUMF_dom"/>
</dbReference>
<dbReference type="PANTHER" id="PTHR23150:SF35">
    <property type="entry name" value="BLL6746 PROTEIN"/>
    <property type="match status" value="1"/>
</dbReference>
<dbReference type="NCBIfam" id="NF045510">
    <property type="entry name" value="4Cys_prefix_kin"/>
    <property type="match status" value="1"/>
</dbReference>
<dbReference type="OrthoDB" id="3981129at2"/>
<dbReference type="PROSITE" id="PS50011">
    <property type="entry name" value="PROTEIN_KINASE_DOM"/>
    <property type="match status" value="1"/>
</dbReference>
<dbReference type="SUPFAM" id="SSF56112">
    <property type="entry name" value="Protein kinase-like (PK-like)"/>
    <property type="match status" value="1"/>
</dbReference>
<accession>A0A2T1C7L7</accession>
<dbReference type="AlphaFoldDB" id="A0A2T1C7L7"/>
<dbReference type="Gene3D" id="3.90.1580.10">
    <property type="entry name" value="paralog of FGE (formylglycine-generating enzyme)"/>
    <property type="match status" value="1"/>
</dbReference>
<evidence type="ECO:0000313" key="3">
    <source>
        <dbReference type="EMBL" id="PSB04249.1"/>
    </source>
</evidence>
<dbReference type="GO" id="GO:0120147">
    <property type="term" value="F:formylglycine-generating oxidase activity"/>
    <property type="evidence" value="ECO:0007669"/>
    <property type="project" value="TreeGrafter"/>
</dbReference>
<feature type="binding site" evidence="1">
    <location>
        <position position="65"/>
    </location>
    <ligand>
        <name>ATP</name>
        <dbReference type="ChEBI" id="CHEBI:30616"/>
    </ligand>
</feature>
<dbReference type="Proteomes" id="UP000238762">
    <property type="component" value="Unassembled WGS sequence"/>
</dbReference>
<dbReference type="InterPro" id="IPR051043">
    <property type="entry name" value="Sulfatase_Mod_Factor_Kinase"/>
</dbReference>
<dbReference type="PROSITE" id="PS00107">
    <property type="entry name" value="PROTEIN_KINASE_ATP"/>
    <property type="match status" value="1"/>
</dbReference>
<keyword evidence="1" id="KW-0547">Nucleotide-binding</keyword>
<organism evidence="3 4">
    <name type="scientific">Merismopedia glauca CCAP 1448/3</name>
    <dbReference type="NCBI Taxonomy" id="1296344"/>
    <lineage>
        <taxon>Bacteria</taxon>
        <taxon>Bacillati</taxon>
        <taxon>Cyanobacteriota</taxon>
        <taxon>Cyanophyceae</taxon>
        <taxon>Synechococcales</taxon>
        <taxon>Merismopediaceae</taxon>
        <taxon>Merismopedia</taxon>
    </lineage>
</organism>
<comment type="caution">
    <text evidence="3">The sequence shown here is derived from an EMBL/GenBank/DDBJ whole genome shotgun (WGS) entry which is preliminary data.</text>
</comment>
<dbReference type="SUPFAM" id="SSF56436">
    <property type="entry name" value="C-type lectin-like"/>
    <property type="match status" value="1"/>
</dbReference>
<proteinExistence type="predicted"/>
<name>A0A2T1C7L7_9CYAN</name>
<dbReference type="GO" id="GO:0004674">
    <property type="term" value="F:protein serine/threonine kinase activity"/>
    <property type="evidence" value="ECO:0007669"/>
    <property type="project" value="UniProtKB-KW"/>
</dbReference>
<dbReference type="PANTHER" id="PTHR23150">
    <property type="entry name" value="SULFATASE MODIFYING FACTOR 1, 2"/>
    <property type="match status" value="1"/>
</dbReference>
<reference evidence="3 4" key="1">
    <citation type="submission" date="2018-02" db="EMBL/GenBank/DDBJ databases">
        <authorList>
            <person name="Cohen D.B."/>
            <person name="Kent A.D."/>
        </authorList>
    </citation>
    <scope>NUCLEOTIDE SEQUENCE [LARGE SCALE GENOMIC DNA]</scope>
    <source>
        <strain evidence="3 4">CCAP 1448/3</strain>
    </source>
</reference>
<keyword evidence="3" id="KW-0723">Serine/threonine-protein kinase</keyword>
<dbReference type="InterPro" id="IPR017441">
    <property type="entry name" value="Protein_kinase_ATP_BS"/>
</dbReference>
<sequence>MSYCLNPNCHKPHNPPENLFCLNCGSKLILRERYRALKVIGQGGFGKTFLAVDQDKPSKPRCIIKQFYPQAQGTDNATKAAELFDREAVRLDDLGKHTQIPELLAHFSQDNRQYLVQQFIDGQNLAQILEQEGTFKEAQIRHLLNSLLPVLQFIHERDVIHRDIKPENIIQKHDGELFLVDFGAAKYAIGTALMKTGTVIGTAEYIAPEQTRGKAVFASDLYSFGVTCIHLLTGISPFDLFDVSEDSWVWRQFLVDNPISEELAKTLDKLIENGTKRRYQSAQEAINVLKPQVVINQIHQKVSLIESTPTISTSQANTLKLQSFEFDVVFLKEVTAFKFIEERSFWGKKTTRQFPETKLQTVVKHHQAEFFSEYLDGISLDMVAIPGGTFMMGSHQSEKGHKDCESPQHQVTVPPFYMGKYPVTQAQYKAVMGKNPSYFRGDKKPVTDVSWDDAKKFCAKLSQKTGKNYRLPSEAEWEYACRAGTTTSWHFGNIITPKVANYKTSEDVDHQHTTDVGNVGSFPANAFGLYDMHGNVWEWCADPWHDSYNGAPSDGSVWEQDGSGKCSIVRGGASHKGSWDCRSANRYNNSGGFFWLRGNSYIGFRVVLSSGRT</sequence>